<name>A0A6A6V8J1_9PLEO</name>
<evidence type="ECO:0000313" key="5">
    <source>
        <dbReference type="Proteomes" id="UP000799440"/>
    </source>
</evidence>
<gene>
    <name evidence="4" type="ORF">M011DRAFT_459199</name>
</gene>
<dbReference type="InterPro" id="IPR006073">
    <property type="entry name" value="GTP-bd"/>
</dbReference>
<evidence type="ECO:0000256" key="2">
    <source>
        <dbReference type="SAM" id="MobiDB-lite"/>
    </source>
</evidence>
<feature type="compositionally biased region" description="Basic and acidic residues" evidence="2">
    <location>
        <begin position="23"/>
        <end position="35"/>
    </location>
</feature>
<dbReference type="OrthoDB" id="8954335at2759"/>
<dbReference type="Gene3D" id="3.40.50.300">
    <property type="entry name" value="P-loop containing nucleotide triphosphate hydrolases"/>
    <property type="match status" value="1"/>
</dbReference>
<keyword evidence="5" id="KW-1185">Reference proteome</keyword>
<evidence type="ECO:0000256" key="1">
    <source>
        <dbReference type="SAM" id="Coils"/>
    </source>
</evidence>
<feature type="compositionally biased region" description="Basic and acidic residues" evidence="2">
    <location>
        <begin position="58"/>
        <end position="69"/>
    </location>
</feature>
<dbReference type="Pfam" id="PF01926">
    <property type="entry name" value="MMR_HSR1"/>
    <property type="match status" value="1"/>
</dbReference>
<dbReference type="Proteomes" id="UP000799440">
    <property type="component" value="Unassembled WGS sequence"/>
</dbReference>
<evidence type="ECO:0000259" key="3">
    <source>
        <dbReference type="Pfam" id="PF01926"/>
    </source>
</evidence>
<dbReference type="InterPro" id="IPR027417">
    <property type="entry name" value="P-loop_NTPase"/>
</dbReference>
<dbReference type="SUPFAM" id="SSF52540">
    <property type="entry name" value="P-loop containing nucleoside triphosphate hydrolases"/>
    <property type="match status" value="1"/>
</dbReference>
<feature type="coiled-coil region" evidence="1">
    <location>
        <begin position="294"/>
        <end position="411"/>
    </location>
</feature>
<reference evidence="4" key="1">
    <citation type="journal article" date="2020" name="Stud. Mycol.">
        <title>101 Dothideomycetes genomes: a test case for predicting lifestyles and emergence of pathogens.</title>
        <authorList>
            <person name="Haridas S."/>
            <person name="Albert R."/>
            <person name="Binder M."/>
            <person name="Bloem J."/>
            <person name="Labutti K."/>
            <person name="Salamov A."/>
            <person name="Andreopoulos B."/>
            <person name="Baker S."/>
            <person name="Barry K."/>
            <person name="Bills G."/>
            <person name="Bluhm B."/>
            <person name="Cannon C."/>
            <person name="Castanera R."/>
            <person name="Culley D."/>
            <person name="Daum C."/>
            <person name="Ezra D."/>
            <person name="Gonzalez J."/>
            <person name="Henrissat B."/>
            <person name="Kuo A."/>
            <person name="Liang C."/>
            <person name="Lipzen A."/>
            <person name="Lutzoni F."/>
            <person name="Magnuson J."/>
            <person name="Mondo S."/>
            <person name="Nolan M."/>
            <person name="Ohm R."/>
            <person name="Pangilinan J."/>
            <person name="Park H.-J."/>
            <person name="Ramirez L."/>
            <person name="Alfaro M."/>
            <person name="Sun H."/>
            <person name="Tritt A."/>
            <person name="Yoshinaga Y."/>
            <person name="Zwiers L.-H."/>
            <person name="Turgeon B."/>
            <person name="Goodwin S."/>
            <person name="Spatafora J."/>
            <person name="Crous P."/>
            <person name="Grigoriev I."/>
        </authorList>
    </citation>
    <scope>NUCLEOTIDE SEQUENCE</scope>
    <source>
        <strain evidence="4">CBS 119925</strain>
    </source>
</reference>
<dbReference type="GO" id="GO:0005525">
    <property type="term" value="F:GTP binding"/>
    <property type="evidence" value="ECO:0007669"/>
    <property type="project" value="InterPro"/>
</dbReference>
<feature type="domain" description="G" evidence="3">
    <location>
        <begin position="81"/>
        <end position="147"/>
    </location>
</feature>
<dbReference type="CDD" id="cd00882">
    <property type="entry name" value="Ras_like_GTPase"/>
    <property type="match status" value="1"/>
</dbReference>
<proteinExistence type="predicted"/>
<sequence length="510" mass="56806">MGLFRGWGTRTSSSNQPPPPYEEGPHGRSDFEGKATHPYGYRNNEQPHRGAGPTSRSTKTERESIKKTASDMQITQNDVVIAVMGVTGTGKSTFIELVTGLGLKIGHELQSCTAEVGIHAFQDERGRKIYLVDTPGFDDTRLTDSDVLKQIAYFLGASFSKQVKLAGIIYLHPITDERMKGSAVKNLAMFHALCGTASLEHVVLATTKWDKLLKSDSEATGRKREKELAETPNFWGDMLDNGSRMFRHVNTRESALRIINHLLSVRGDVVLDIQRQMIVEGRSLDQTSAGQKLQSELVEQRKRYEAELRDVRESLNTAIQAGNQKMMKTMARLEEETAEKLRKSEQEREKIRTDYARLQSEGEARHQQRLKELHEALNQYRALADKKQAILNRLEKQTSELSDAVGQVRDKRVSDAKQWQSDAASRKAQHDLEMKKWALFEEDRKVRNAALAAQARTTNIIAALQGVAGLGLMGLGAWTGMNPYFLGSGASMMGQAAHNAASGISPTEPM</sequence>
<evidence type="ECO:0000313" key="4">
    <source>
        <dbReference type="EMBL" id="KAF2746413.1"/>
    </source>
</evidence>
<organism evidence="4 5">
    <name type="scientific">Sporormia fimetaria CBS 119925</name>
    <dbReference type="NCBI Taxonomy" id="1340428"/>
    <lineage>
        <taxon>Eukaryota</taxon>
        <taxon>Fungi</taxon>
        <taxon>Dikarya</taxon>
        <taxon>Ascomycota</taxon>
        <taxon>Pezizomycotina</taxon>
        <taxon>Dothideomycetes</taxon>
        <taxon>Pleosporomycetidae</taxon>
        <taxon>Pleosporales</taxon>
        <taxon>Sporormiaceae</taxon>
        <taxon>Sporormia</taxon>
    </lineage>
</organism>
<dbReference type="AlphaFoldDB" id="A0A6A6V8J1"/>
<accession>A0A6A6V8J1</accession>
<protein>
    <recommendedName>
        <fullName evidence="3">G domain-containing protein</fullName>
    </recommendedName>
</protein>
<dbReference type="EMBL" id="MU006577">
    <property type="protein sequence ID" value="KAF2746413.1"/>
    <property type="molecule type" value="Genomic_DNA"/>
</dbReference>
<feature type="region of interest" description="Disordered" evidence="2">
    <location>
        <begin position="1"/>
        <end position="70"/>
    </location>
</feature>
<keyword evidence="1" id="KW-0175">Coiled coil</keyword>